<dbReference type="Gene3D" id="3.40.50.1820">
    <property type="entry name" value="alpha/beta hydrolase"/>
    <property type="match status" value="1"/>
</dbReference>
<dbReference type="InterPro" id="IPR000073">
    <property type="entry name" value="AB_hydrolase_1"/>
</dbReference>
<feature type="non-terminal residue" evidence="2">
    <location>
        <position position="143"/>
    </location>
</feature>
<accession>A0A813ITR5</accession>
<dbReference type="GO" id="GO:0003824">
    <property type="term" value="F:catalytic activity"/>
    <property type="evidence" value="ECO:0007669"/>
    <property type="project" value="InterPro"/>
</dbReference>
<dbReference type="PANTHER" id="PTHR43798">
    <property type="entry name" value="MONOACYLGLYCEROL LIPASE"/>
    <property type="match status" value="1"/>
</dbReference>
<dbReference type="AlphaFoldDB" id="A0A813ITR5"/>
<dbReference type="InterPro" id="IPR050266">
    <property type="entry name" value="AB_hydrolase_sf"/>
</dbReference>
<feature type="domain" description="AB hydrolase-1" evidence="1">
    <location>
        <begin position="13"/>
        <end position="139"/>
    </location>
</feature>
<dbReference type="PRINTS" id="PR00111">
    <property type="entry name" value="ABHYDROLASE"/>
</dbReference>
<dbReference type="InterPro" id="IPR000639">
    <property type="entry name" value="Epox_hydrolase-like"/>
</dbReference>
<name>A0A813ITR5_POLGL</name>
<gene>
    <name evidence="2" type="ORF">PGLA2088_LOCUS12719</name>
</gene>
<dbReference type="InterPro" id="IPR029058">
    <property type="entry name" value="AB_hydrolase_fold"/>
</dbReference>
<organism evidence="2 3">
    <name type="scientific">Polarella glacialis</name>
    <name type="common">Dinoflagellate</name>
    <dbReference type="NCBI Taxonomy" id="89957"/>
    <lineage>
        <taxon>Eukaryota</taxon>
        <taxon>Sar</taxon>
        <taxon>Alveolata</taxon>
        <taxon>Dinophyceae</taxon>
        <taxon>Suessiales</taxon>
        <taxon>Suessiaceae</taxon>
        <taxon>Polarella</taxon>
    </lineage>
</organism>
<dbReference type="Pfam" id="PF00561">
    <property type="entry name" value="Abhydrolase_1"/>
    <property type="match status" value="1"/>
</dbReference>
<protein>
    <recommendedName>
        <fullName evidence="1">AB hydrolase-1 domain-containing protein</fullName>
    </recommendedName>
</protein>
<dbReference type="EMBL" id="CAJNNW010015048">
    <property type="protein sequence ID" value="CAE8657273.1"/>
    <property type="molecule type" value="Genomic_DNA"/>
</dbReference>
<proteinExistence type="predicted"/>
<sequence>APDSSVNGVETCVLVHGFTQTGHSWEPLIHGPGGLRESGYRCVCVDLRGHGQSSWAPDGDYSREAMVGDILFVVDALGLGRFSLFVLSLGGALATRFAADHPSRVRSLVLVDWAPWPDGKPTAGIGRIAAVFQLRWDTFDDAV</sequence>
<evidence type="ECO:0000313" key="2">
    <source>
        <dbReference type="EMBL" id="CAE8657273.1"/>
    </source>
</evidence>
<dbReference type="Proteomes" id="UP000626109">
    <property type="component" value="Unassembled WGS sequence"/>
</dbReference>
<dbReference type="PRINTS" id="PR00412">
    <property type="entry name" value="EPOXHYDRLASE"/>
</dbReference>
<evidence type="ECO:0000313" key="3">
    <source>
        <dbReference type="Proteomes" id="UP000626109"/>
    </source>
</evidence>
<dbReference type="SUPFAM" id="SSF53474">
    <property type="entry name" value="alpha/beta-Hydrolases"/>
    <property type="match status" value="1"/>
</dbReference>
<comment type="caution">
    <text evidence="2">The sequence shown here is derived from an EMBL/GenBank/DDBJ whole genome shotgun (WGS) entry which is preliminary data.</text>
</comment>
<evidence type="ECO:0000259" key="1">
    <source>
        <dbReference type="Pfam" id="PF00561"/>
    </source>
</evidence>
<reference evidence="2" key="1">
    <citation type="submission" date="2021-02" db="EMBL/GenBank/DDBJ databases">
        <authorList>
            <person name="Dougan E. K."/>
            <person name="Rhodes N."/>
            <person name="Thang M."/>
            <person name="Chan C."/>
        </authorList>
    </citation>
    <scope>NUCLEOTIDE SEQUENCE</scope>
</reference>